<dbReference type="EnsemblPlants" id="AET5Gv21000400.5">
    <property type="protein sequence ID" value="AET5Gv21000400.5"/>
    <property type="gene ID" value="AET5Gv21000400"/>
</dbReference>
<dbReference type="Proteomes" id="UP000015105">
    <property type="component" value="Chromosome 5D"/>
</dbReference>
<reference evidence="1" key="5">
    <citation type="journal article" date="2021" name="G3 (Bethesda)">
        <title>Aegilops tauschii genome assembly Aet v5.0 features greater sequence contiguity and improved annotation.</title>
        <authorList>
            <person name="Wang L."/>
            <person name="Zhu T."/>
            <person name="Rodriguez J.C."/>
            <person name="Deal K.R."/>
            <person name="Dubcovsky J."/>
            <person name="McGuire P.E."/>
            <person name="Lux T."/>
            <person name="Spannagl M."/>
            <person name="Mayer K.F.X."/>
            <person name="Baldrich P."/>
            <person name="Meyers B.C."/>
            <person name="Huo N."/>
            <person name="Gu Y.Q."/>
            <person name="Zhou H."/>
            <person name="Devos K.M."/>
            <person name="Bennetzen J.L."/>
            <person name="Unver T."/>
            <person name="Budak H."/>
            <person name="Gulick P.J."/>
            <person name="Galiba G."/>
            <person name="Kalapos B."/>
            <person name="Nelson D.R."/>
            <person name="Li P."/>
            <person name="You F.M."/>
            <person name="Luo M.C."/>
            <person name="Dvorak J."/>
        </authorList>
    </citation>
    <scope>NUCLEOTIDE SEQUENCE [LARGE SCALE GENOMIC DNA]</scope>
    <source>
        <strain evidence="1">cv. AL8/78</strain>
    </source>
</reference>
<reference evidence="1" key="4">
    <citation type="submission" date="2019-03" db="UniProtKB">
        <authorList>
            <consortium name="EnsemblPlants"/>
        </authorList>
    </citation>
    <scope>IDENTIFICATION</scope>
</reference>
<accession>A0A453M1D7</accession>
<evidence type="ECO:0000313" key="1">
    <source>
        <dbReference type="EnsemblPlants" id="AET5Gv21000400.5"/>
    </source>
</evidence>
<reference evidence="2" key="2">
    <citation type="journal article" date="2017" name="Nat. Plants">
        <title>The Aegilops tauschii genome reveals multiple impacts of transposons.</title>
        <authorList>
            <person name="Zhao G."/>
            <person name="Zou C."/>
            <person name="Li K."/>
            <person name="Wang K."/>
            <person name="Li T."/>
            <person name="Gao L."/>
            <person name="Zhang X."/>
            <person name="Wang H."/>
            <person name="Yang Z."/>
            <person name="Liu X."/>
            <person name="Jiang W."/>
            <person name="Mao L."/>
            <person name="Kong X."/>
            <person name="Jiao Y."/>
            <person name="Jia J."/>
        </authorList>
    </citation>
    <scope>NUCLEOTIDE SEQUENCE [LARGE SCALE GENOMIC DNA]</scope>
    <source>
        <strain evidence="2">cv. AL8/78</strain>
    </source>
</reference>
<keyword evidence="2" id="KW-1185">Reference proteome</keyword>
<dbReference type="AlphaFoldDB" id="A0A453M1D7"/>
<sequence length="150" mass="16580">MFIAHKPVLIKTICLHNDASTGGRGLVTVGTHHAPLKTIRYHNVSTSSLDPATLCMHCRPLPLTYIATATINCCGSSHYYRSSRWHLAGHLDLMWHPIHTSTTGVEPDTMGIHSNTLPVTHITMVRTQAVATKDLVTVRFTTITDTNHVY</sequence>
<reference evidence="1" key="3">
    <citation type="journal article" date="2017" name="Nature">
        <title>Genome sequence of the progenitor of the wheat D genome Aegilops tauschii.</title>
        <authorList>
            <person name="Luo M.C."/>
            <person name="Gu Y.Q."/>
            <person name="Puiu D."/>
            <person name="Wang H."/>
            <person name="Twardziok S.O."/>
            <person name="Deal K.R."/>
            <person name="Huo N."/>
            <person name="Zhu T."/>
            <person name="Wang L."/>
            <person name="Wang Y."/>
            <person name="McGuire P.E."/>
            <person name="Liu S."/>
            <person name="Long H."/>
            <person name="Ramasamy R.K."/>
            <person name="Rodriguez J.C."/>
            <person name="Van S.L."/>
            <person name="Yuan L."/>
            <person name="Wang Z."/>
            <person name="Xia Z."/>
            <person name="Xiao L."/>
            <person name="Anderson O.D."/>
            <person name="Ouyang S."/>
            <person name="Liang Y."/>
            <person name="Zimin A.V."/>
            <person name="Pertea G."/>
            <person name="Qi P."/>
            <person name="Bennetzen J.L."/>
            <person name="Dai X."/>
            <person name="Dawson M.W."/>
            <person name="Muller H.G."/>
            <person name="Kugler K."/>
            <person name="Rivarola-Duarte L."/>
            <person name="Spannagl M."/>
            <person name="Mayer K.F.X."/>
            <person name="Lu F.H."/>
            <person name="Bevan M.W."/>
            <person name="Leroy P."/>
            <person name="Li P."/>
            <person name="You F.M."/>
            <person name="Sun Q."/>
            <person name="Liu Z."/>
            <person name="Lyons E."/>
            <person name="Wicker T."/>
            <person name="Salzberg S.L."/>
            <person name="Devos K.M."/>
            <person name="Dvorak J."/>
        </authorList>
    </citation>
    <scope>NUCLEOTIDE SEQUENCE [LARGE SCALE GENOMIC DNA]</scope>
    <source>
        <strain evidence="1">cv. AL8/78</strain>
    </source>
</reference>
<organism evidence="1 2">
    <name type="scientific">Aegilops tauschii subsp. strangulata</name>
    <name type="common">Goatgrass</name>
    <dbReference type="NCBI Taxonomy" id="200361"/>
    <lineage>
        <taxon>Eukaryota</taxon>
        <taxon>Viridiplantae</taxon>
        <taxon>Streptophyta</taxon>
        <taxon>Embryophyta</taxon>
        <taxon>Tracheophyta</taxon>
        <taxon>Spermatophyta</taxon>
        <taxon>Magnoliopsida</taxon>
        <taxon>Liliopsida</taxon>
        <taxon>Poales</taxon>
        <taxon>Poaceae</taxon>
        <taxon>BOP clade</taxon>
        <taxon>Pooideae</taxon>
        <taxon>Triticodae</taxon>
        <taxon>Triticeae</taxon>
        <taxon>Triticinae</taxon>
        <taxon>Aegilops</taxon>
    </lineage>
</organism>
<name>A0A453M1D7_AEGTS</name>
<dbReference type="Gramene" id="AET5Gv21000400.5">
    <property type="protein sequence ID" value="AET5Gv21000400.5"/>
    <property type="gene ID" value="AET5Gv21000400"/>
</dbReference>
<reference evidence="2" key="1">
    <citation type="journal article" date="2014" name="Science">
        <title>Ancient hybridizations among the ancestral genomes of bread wheat.</title>
        <authorList>
            <consortium name="International Wheat Genome Sequencing Consortium,"/>
            <person name="Marcussen T."/>
            <person name="Sandve S.R."/>
            <person name="Heier L."/>
            <person name="Spannagl M."/>
            <person name="Pfeifer M."/>
            <person name="Jakobsen K.S."/>
            <person name="Wulff B.B."/>
            <person name="Steuernagel B."/>
            <person name="Mayer K.F."/>
            <person name="Olsen O.A."/>
        </authorList>
    </citation>
    <scope>NUCLEOTIDE SEQUENCE [LARGE SCALE GENOMIC DNA]</scope>
    <source>
        <strain evidence="2">cv. AL8/78</strain>
    </source>
</reference>
<protein>
    <submittedName>
        <fullName evidence="1">Uncharacterized protein</fullName>
    </submittedName>
</protein>
<evidence type="ECO:0000313" key="2">
    <source>
        <dbReference type="Proteomes" id="UP000015105"/>
    </source>
</evidence>
<proteinExistence type="predicted"/>